<dbReference type="EMBL" id="PIQA01000001">
    <property type="protein sequence ID" value="RUO67724.1"/>
    <property type="molecule type" value="Genomic_DNA"/>
</dbReference>
<dbReference type="Proteomes" id="UP000288361">
    <property type="component" value="Unassembled WGS sequence"/>
</dbReference>
<accession>A0A432YWL1</accession>
<dbReference type="Pfam" id="PF13051">
    <property type="entry name" value="DUF3912"/>
    <property type="match status" value="1"/>
</dbReference>
<evidence type="ECO:0000313" key="1">
    <source>
        <dbReference type="EMBL" id="RUO67724.1"/>
    </source>
</evidence>
<name>A0A432YWL1_9GAMM</name>
<evidence type="ECO:0008006" key="3">
    <source>
        <dbReference type="Google" id="ProtNLM"/>
    </source>
</evidence>
<gene>
    <name evidence="1" type="ORF">CWI73_02380</name>
</gene>
<dbReference type="SUPFAM" id="SSF50104">
    <property type="entry name" value="Translation proteins SH3-like domain"/>
    <property type="match status" value="1"/>
</dbReference>
<dbReference type="RefSeq" id="WP_126751374.1">
    <property type="nucleotide sequence ID" value="NZ_JBHUMT010000016.1"/>
</dbReference>
<proteinExistence type="predicted"/>
<evidence type="ECO:0000313" key="2">
    <source>
        <dbReference type="Proteomes" id="UP000288361"/>
    </source>
</evidence>
<protein>
    <recommendedName>
        <fullName evidence="3">KOW domain-containing protein</fullName>
    </recommendedName>
</protein>
<dbReference type="AlphaFoldDB" id="A0A432YWL1"/>
<comment type="caution">
    <text evidence="1">The sequence shown here is derived from an EMBL/GenBank/DDBJ whole genome shotgun (WGS) entry which is preliminary data.</text>
</comment>
<organism evidence="1 2">
    <name type="scientific">Idiomarina piscisalsi</name>
    <dbReference type="NCBI Taxonomy" id="1096243"/>
    <lineage>
        <taxon>Bacteria</taxon>
        <taxon>Pseudomonadati</taxon>
        <taxon>Pseudomonadota</taxon>
        <taxon>Gammaproteobacteria</taxon>
        <taxon>Alteromonadales</taxon>
        <taxon>Idiomarinaceae</taxon>
        <taxon>Idiomarina</taxon>
    </lineage>
</organism>
<dbReference type="InterPro" id="IPR025023">
    <property type="entry name" value="DUF3912"/>
</dbReference>
<dbReference type="InterPro" id="IPR008991">
    <property type="entry name" value="Translation_prot_SH3-like_sf"/>
</dbReference>
<sequence length="85" mass="9714">MAINYPSFTYNNPRIQGQTVFIKRGPHQGKLGIIAKVLGNERFLISQADFGSEQVIFKRSDFLVHRYRKIKVPIDRVAGKNPDVL</sequence>
<reference evidence="1 2" key="1">
    <citation type="journal article" date="2011" name="Front. Microbiol.">
        <title>Genomic signatures of strain selection and enhancement in Bacillus atrophaeus var. globigii, a historical biowarfare simulant.</title>
        <authorList>
            <person name="Gibbons H.S."/>
            <person name="Broomall S.M."/>
            <person name="McNew L.A."/>
            <person name="Daligault H."/>
            <person name="Chapman C."/>
            <person name="Bruce D."/>
            <person name="Karavis M."/>
            <person name="Krepps M."/>
            <person name="McGregor P.A."/>
            <person name="Hong C."/>
            <person name="Park K.H."/>
            <person name="Akmal A."/>
            <person name="Feldman A."/>
            <person name="Lin J.S."/>
            <person name="Chang W.E."/>
            <person name="Higgs B.W."/>
            <person name="Demirev P."/>
            <person name="Lindquist J."/>
            <person name="Liem A."/>
            <person name="Fochler E."/>
            <person name="Read T.D."/>
            <person name="Tapia R."/>
            <person name="Johnson S."/>
            <person name="Bishop-Lilly K.A."/>
            <person name="Detter C."/>
            <person name="Han C."/>
            <person name="Sozhamannan S."/>
            <person name="Rosenzweig C.N."/>
            <person name="Skowronski E.W."/>
        </authorList>
    </citation>
    <scope>NUCLEOTIDE SEQUENCE [LARGE SCALE GENOMIC DNA]</scope>
    <source>
        <strain evidence="1 2">TPS4-2</strain>
    </source>
</reference>